<dbReference type="PANTHER" id="PTHR11406:SF23">
    <property type="entry name" value="PHOSPHOGLYCERATE KINASE 1, CHLOROPLASTIC-RELATED"/>
    <property type="match status" value="1"/>
</dbReference>
<dbReference type="GeneID" id="17291223"/>
<dbReference type="Pfam" id="PF00162">
    <property type="entry name" value="PGK"/>
    <property type="match status" value="1"/>
</dbReference>
<comment type="cofactor">
    <cofactor evidence="2">
        <name>Mg(2+)</name>
        <dbReference type="ChEBI" id="CHEBI:18420"/>
    </cofactor>
</comment>
<keyword evidence="7" id="KW-0547">Nucleotide-binding</keyword>
<gene>
    <name evidence="14" type="ORF">GUITHDRAFT_166203</name>
</gene>
<dbReference type="FunFam" id="3.40.50.1260:FF:000006">
    <property type="entry name" value="Phosphoglycerate kinase"/>
    <property type="match status" value="1"/>
</dbReference>
<evidence type="ECO:0000256" key="9">
    <source>
        <dbReference type="ARBA" id="ARBA00022840"/>
    </source>
</evidence>
<organism evidence="14">
    <name type="scientific">Guillardia theta (strain CCMP2712)</name>
    <name type="common">Cryptophyte</name>
    <dbReference type="NCBI Taxonomy" id="905079"/>
    <lineage>
        <taxon>Eukaryota</taxon>
        <taxon>Cryptophyceae</taxon>
        <taxon>Pyrenomonadales</taxon>
        <taxon>Geminigeraceae</taxon>
        <taxon>Guillardia</taxon>
    </lineage>
</organism>
<protein>
    <recommendedName>
        <fullName evidence="5 11">Phosphoglycerate kinase</fullName>
        <ecNumber evidence="5 11">2.7.2.3</ecNumber>
    </recommendedName>
</protein>
<feature type="chain" id="PRO_5011944431" description="Phosphoglycerate kinase" evidence="13">
    <location>
        <begin position="16"/>
        <end position="497"/>
    </location>
</feature>
<evidence type="ECO:0000256" key="6">
    <source>
        <dbReference type="ARBA" id="ARBA00022679"/>
    </source>
</evidence>
<keyword evidence="16" id="KW-1185">Reference proteome</keyword>
<evidence type="ECO:0000313" key="15">
    <source>
        <dbReference type="EnsemblProtists" id="EKX34517"/>
    </source>
</evidence>
<dbReference type="GO" id="GO:0043531">
    <property type="term" value="F:ADP binding"/>
    <property type="evidence" value="ECO:0007669"/>
    <property type="project" value="TreeGrafter"/>
</dbReference>
<feature type="signal peptide" evidence="13">
    <location>
        <begin position="1"/>
        <end position="15"/>
    </location>
</feature>
<dbReference type="EnsemblProtists" id="EKX34517">
    <property type="protein sequence ID" value="EKX34517"/>
    <property type="gene ID" value="GUITHDRAFT_166203"/>
</dbReference>
<dbReference type="AlphaFoldDB" id="L1IEJ5"/>
<dbReference type="Proteomes" id="UP000011087">
    <property type="component" value="Unassembled WGS sequence"/>
</dbReference>
<dbReference type="KEGG" id="gtt:GUITHDRAFT_166203"/>
<dbReference type="InterPro" id="IPR015824">
    <property type="entry name" value="Phosphoglycerate_kinase_N"/>
</dbReference>
<keyword evidence="10" id="KW-0460">Magnesium</keyword>
<keyword evidence="6 11" id="KW-0808">Transferase</keyword>
<proteinExistence type="inferred from homology"/>
<keyword evidence="9" id="KW-0067">ATP-binding</keyword>
<evidence type="ECO:0000256" key="12">
    <source>
        <dbReference type="RuleBase" id="RU000696"/>
    </source>
</evidence>
<evidence type="ECO:0000313" key="16">
    <source>
        <dbReference type="Proteomes" id="UP000011087"/>
    </source>
</evidence>
<dbReference type="GO" id="GO:0005524">
    <property type="term" value="F:ATP binding"/>
    <property type="evidence" value="ECO:0007669"/>
    <property type="project" value="UniProtKB-KW"/>
</dbReference>
<dbReference type="InterPro" id="IPR036043">
    <property type="entry name" value="Phosphoglycerate_kinase_sf"/>
</dbReference>
<name>L1IEJ5_GUITC</name>
<dbReference type="Gene3D" id="3.40.50.1260">
    <property type="entry name" value="Phosphoglycerate kinase, N-terminal domain"/>
    <property type="match status" value="2"/>
</dbReference>
<dbReference type="InterPro" id="IPR001576">
    <property type="entry name" value="Phosphoglycerate_kinase"/>
</dbReference>
<evidence type="ECO:0000256" key="10">
    <source>
        <dbReference type="ARBA" id="ARBA00022842"/>
    </source>
</evidence>
<evidence type="ECO:0000313" key="14">
    <source>
        <dbReference type="EMBL" id="EKX34517.1"/>
    </source>
</evidence>
<dbReference type="UniPathway" id="UPA00109">
    <property type="reaction ID" value="UER00185"/>
</dbReference>
<dbReference type="EMBL" id="JH993108">
    <property type="protein sequence ID" value="EKX34517.1"/>
    <property type="molecule type" value="Genomic_DNA"/>
</dbReference>
<dbReference type="OMA" id="SCKFAFG"/>
<dbReference type="eggNOG" id="KOG1367">
    <property type="taxonomic scope" value="Eukaryota"/>
</dbReference>
<evidence type="ECO:0000256" key="3">
    <source>
        <dbReference type="ARBA" id="ARBA00008982"/>
    </source>
</evidence>
<dbReference type="GO" id="GO:0005829">
    <property type="term" value="C:cytosol"/>
    <property type="evidence" value="ECO:0007669"/>
    <property type="project" value="TreeGrafter"/>
</dbReference>
<dbReference type="SUPFAM" id="SSF53748">
    <property type="entry name" value="Phosphoglycerate kinase"/>
    <property type="match status" value="1"/>
</dbReference>
<dbReference type="HOGENOM" id="CLU_025427_0_1_1"/>
<evidence type="ECO:0000256" key="13">
    <source>
        <dbReference type="SAM" id="SignalP"/>
    </source>
</evidence>
<dbReference type="PROSITE" id="PS00111">
    <property type="entry name" value="PGLYCERATE_KINASE"/>
    <property type="match status" value="1"/>
</dbReference>
<dbReference type="PRINTS" id="PR00477">
    <property type="entry name" value="PHGLYCKINASE"/>
</dbReference>
<keyword evidence="8 11" id="KW-0418">Kinase</keyword>
<evidence type="ECO:0000256" key="4">
    <source>
        <dbReference type="ARBA" id="ARBA00011245"/>
    </source>
</evidence>
<dbReference type="HAMAP" id="MF_00145">
    <property type="entry name" value="Phosphoglyc_kinase"/>
    <property type="match status" value="1"/>
</dbReference>
<sequence>MRKTLVLASVAAASAYVSSPVGLAGGRTSNKPAISSSTFTPRLRSAAPIHGVEVARAGRMASSITMSAKKKSVKDLTPAELKGKKVLIRCDLNVPLDGKKITDDTRIRASVPTIKYLLDNGARVAISSHLGRPKNGPEDKFSLSPCATRLSELLGKDVKMAKDCIGPEVKSLVDGLKDGEACVLENVRFYKEEEKNEKSFSEKLAAPFDMYVNDAFGTAHRAHSSTAGVTEFLSPSVSGFLLQKELDYLEGAVANPKRPFAAIVGGSKVSSKIGVIESLLEKCDKLIIGGGMVFTFLKARGLNVGSSLVEEDKLELARTLEAKAKAKGVKFILPSDVVLADKFDANANTKVAKASDIPDGWMGLDNGPEATKEIQAALSDCKTIIWNGPMGVFEMDKFAVGTNAVAQTLAECTKKGAITIIGGGDSVAAVEKAGLAEQMSHISTGGGASLELLEGQVLPGVAALDSLGSSSKASGPVVTGATYKDTAYFKNKNPWDV</sequence>
<comment type="pathway">
    <text evidence="11">Carbohydrate degradation; glycolysis; pyruvate from D-glyceraldehyde 3-phosphate: step 2/5.</text>
</comment>
<dbReference type="GO" id="GO:0006094">
    <property type="term" value="P:gluconeogenesis"/>
    <property type="evidence" value="ECO:0007669"/>
    <property type="project" value="TreeGrafter"/>
</dbReference>
<dbReference type="RefSeq" id="XP_005821497.1">
    <property type="nucleotide sequence ID" value="XM_005821440.1"/>
</dbReference>
<dbReference type="OrthoDB" id="275353at2759"/>
<keyword evidence="13" id="KW-0732">Signal</keyword>
<dbReference type="InterPro" id="IPR015911">
    <property type="entry name" value="Phosphoglycerate_kinase_CS"/>
</dbReference>
<evidence type="ECO:0000256" key="8">
    <source>
        <dbReference type="ARBA" id="ARBA00022777"/>
    </source>
</evidence>
<reference evidence="15" key="3">
    <citation type="submission" date="2015-06" db="UniProtKB">
        <authorList>
            <consortium name="EnsemblProtists"/>
        </authorList>
    </citation>
    <scope>IDENTIFICATION</scope>
</reference>
<dbReference type="CDD" id="cd00318">
    <property type="entry name" value="Phosphoglycerate_kinase"/>
    <property type="match status" value="1"/>
</dbReference>
<dbReference type="GO" id="GO:0006096">
    <property type="term" value="P:glycolytic process"/>
    <property type="evidence" value="ECO:0007669"/>
    <property type="project" value="UniProtKB-UniPathway"/>
</dbReference>
<dbReference type="PaxDb" id="55529-EKX34517"/>
<evidence type="ECO:0000256" key="7">
    <source>
        <dbReference type="ARBA" id="ARBA00022741"/>
    </source>
</evidence>
<dbReference type="GO" id="GO:0004618">
    <property type="term" value="F:phosphoglycerate kinase activity"/>
    <property type="evidence" value="ECO:0007669"/>
    <property type="project" value="UniProtKB-EC"/>
</dbReference>
<evidence type="ECO:0000256" key="5">
    <source>
        <dbReference type="ARBA" id="ARBA00013061"/>
    </source>
</evidence>
<reference evidence="14 16" key="1">
    <citation type="journal article" date="2012" name="Nature">
        <title>Algal genomes reveal evolutionary mosaicism and the fate of nucleomorphs.</title>
        <authorList>
            <consortium name="DOE Joint Genome Institute"/>
            <person name="Curtis B.A."/>
            <person name="Tanifuji G."/>
            <person name="Burki F."/>
            <person name="Gruber A."/>
            <person name="Irimia M."/>
            <person name="Maruyama S."/>
            <person name="Arias M.C."/>
            <person name="Ball S.G."/>
            <person name="Gile G.H."/>
            <person name="Hirakawa Y."/>
            <person name="Hopkins J.F."/>
            <person name="Kuo A."/>
            <person name="Rensing S.A."/>
            <person name="Schmutz J."/>
            <person name="Symeonidi A."/>
            <person name="Elias M."/>
            <person name="Eveleigh R.J."/>
            <person name="Herman E.K."/>
            <person name="Klute M.J."/>
            <person name="Nakayama T."/>
            <person name="Obornik M."/>
            <person name="Reyes-Prieto A."/>
            <person name="Armbrust E.V."/>
            <person name="Aves S.J."/>
            <person name="Beiko R.G."/>
            <person name="Coutinho P."/>
            <person name="Dacks J.B."/>
            <person name="Durnford D.G."/>
            <person name="Fast N.M."/>
            <person name="Green B.R."/>
            <person name="Grisdale C.J."/>
            <person name="Hempel F."/>
            <person name="Henrissat B."/>
            <person name="Hoppner M.P."/>
            <person name="Ishida K."/>
            <person name="Kim E."/>
            <person name="Koreny L."/>
            <person name="Kroth P.G."/>
            <person name="Liu Y."/>
            <person name="Malik S.B."/>
            <person name="Maier U.G."/>
            <person name="McRose D."/>
            <person name="Mock T."/>
            <person name="Neilson J.A."/>
            <person name="Onodera N.T."/>
            <person name="Poole A.M."/>
            <person name="Pritham E.J."/>
            <person name="Richards T.A."/>
            <person name="Rocap G."/>
            <person name="Roy S.W."/>
            <person name="Sarai C."/>
            <person name="Schaack S."/>
            <person name="Shirato S."/>
            <person name="Slamovits C.H."/>
            <person name="Spencer D.F."/>
            <person name="Suzuki S."/>
            <person name="Worden A.Z."/>
            <person name="Zauner S."/>
            <person name="Barry K."/>
            <person name="Bell C."/>
            <person name="Bharti A.K."/>
            <person name="Crow J.A."/>
            <person name="Grimwood J."/>
            <person name="Kramer R."/>
            <person name="Lindquist E."/>
            <person name="Lucas S."/>
            <person name="Salamov A."/>
            <person name="McFadden G.I."/>
            <person name="Lane C.E."/>
            <person name="Keeling P.J."/>
            <person name="Gray M.W."/>
            <person name="Grigoriev I.V."/>
            <person name="Archibald J.M."/>
        </authorList>
    </citation>
    <scope>NUCLEOTIDE SEQUENCE</scope>
    <source>
        <strain evidence="14 16">CCMP2712</strain>
    </source>
</reference>
<evidence type="ECO:0000256" key="1">
    <source>
        <dbReference type="ARBA" id="ARBA00000642"/>
    </source>
</evidence>
<evidence type="ECO:0000256" key="2">
    <source>
        <dbReference type="ARBA" id="ARBA00001946"/>
    </source>
</evidence>
<dbReference type="STRING" id="905079.L1IEJ5"/>
<reference evidence="16" key="2">
    <citation type="submission" date="2012-11" db="EMBL/GenBank/DDBJ databases">
        <authorList>
            <person name="Kuo A."/>
            <person name="Curtis B.A."/>
            <person name="Tanifuji G."/>
            <person name="Burki F."/>
            <person name="Gruber A."/>
            <person name="Irimia M."/>
            <person name="Maruyama S."/>
            <person name="Arias M.C."/>
            <person name="Ball S.G."/>
            <person name="Gile G.H."/>
            <person name="Hirakawa Y."/>
            <person name="Hopkins J.F."/>
            <person name="Rensing S.A."/>
            <person name="Schmutz J."/>
            <person name="Symeonidi A."/>
            <person name="Elias M."/>
            <person name="Eveleigh R.J."/>
            <person name="Herman E.K."/>
            <person name="Klute M.J."/>
            <person name="Nakayama T."/>
            <person name="Obornik M."/>
            <person name="Reyes-Prieto A."/>
            <person name="Armbrust E.V."/>
            <person name="Aves S.J."/>
            <person name="Beiko R.G."/>
            <person name="Coutinho P."/>
            <person name="Dacks J.B."/>
            <person name="Durnford D.G."/>
            <person name="Fast N.M."/>
            <person name="Green B.R."/>
            <person name="Grisdale C."/>
            <person name="Hempe F."/>
            <person name="Henrissat B."/>
            <person name="Hoppner M.P."/>
            <person name="Ishida K.-I."/>
            <person name="Kim E."/>
            <person name="Koreny L."/>
            <person name="Kroth P.G."/>
            <person name="Liu Y."/>
            <person name="Malik S.-B."/>
            <person name="Maier U.G."/>
            <person name="McRose D."/>
            <person name="Mock T."/>
            <person name="Neilson J.A."/>
            <person name="Onodera N.T."/>
            <person name="Poole A.M."/>
            <person name="Pritham E.J."/>
            <person name="Richards T.A."/>
            <person name="Rocap G."/>
            <person name="Roy S.W."/>
            <person name="Sarai C."/>
            <person name="Schaack S."/>
            <person name="Shirato S."/>
            <person name="Slamovits C.H."/>
            <person name="Spencer D.F."/>
            <person name="Suzuki S."/>
            <person name="Worden A.Z."/>
            <person name="Zauner S."/>
            <person name="Barry K."/>
            <person name="Bell C."/>
            <person name="Bharti A.K."/>
            <person name="Crow J.A."/>
            <person name="Grimwood J."/>
            <person name="Kramer R."/>
            <person name="Lindquist E."/>
            <person name="Lucas S."/>
            <person name="Salamov A."/>
            <person name="McFadden G.I."/>
            <person name="Lane C.E."/>
            <person name="Keeling P.J."/>
            <person name="Gray M.W."/>
            <person name="Grigoriev I.V."/>
            <person name="Archibald J.M."/>
        </authorList>
    </citation>
    <scope>NUCLEOTIDE SEQUENCE</scope>
    <source>
        <strain evidence="16">CCMP2712</strain>
    </source>
</reference>
<dbReference type="FunFam" id="3.40.50.1260:FF:000003">
    <property type="entry name" value="Phosphoglycerate kinase"/>
    <property type="match status" value="1"/>
</dbReference>
<evidence type="ECO:0000256" key="11">
    <source>
        <dbReference type="RuleBase" id="RU000532"/>
    </source>
</evidence>
<accession>L1IEJ5</accession>
<comment type="catalytic activity">
    <reaction evidence="1 11">
        <text>(2R)-3-phosphoglycerate + ATP = (2R)-3-phospho-glyceroyl phosphate + ADP</text>
        <dbReference type="Rhea" id="RHEA:14801"/>
        <dbReference type="ChEBI" id="CHEBI:30616"/>
        <dbReference type="ChEBI" id="CHEBI:57604"/>
        <dbReference type="ChEBI" id="CHEBI:58272"/>
        <dbReference type="ChEBI" id="CHEBI:456216"/>
        <dbReference type="EC" id="2.7.2.3"/>
    </reaction>
</comment>
<dbReference type="EC" id="2.7.2.3" evidence="5 11"/>
<dbReference type="PANTHER" id="PTHR11406">
    <property type="entry name" value="PHOSPHOGLYCERATE KINASE"/>
    <property type="match status" value="1"/>
</dbReference>
<comment type="similarity">
    <text evidence="3 11">Belongs to the phosphoglycerate kinase family.</text>
</comment>
<comment type="subunit">
    <text evidence="4 12">Monomer.</text>
</comment>